<dbReference type="OrthoDB" id="5329332at2759"/>
<reference evidence="1" key="1">
    <citation type="journal article" date="2020" name="Stud. Mycol.">
        <title>101 Dothideomycetes genomes: a test case for predicting lifestyles and emergence of pathogens.</title>
        <authorList>
            <person name="Haridas S."/>
            <person name="Albert R."/>
            <person name="Binder M."/>
            <person name="Bloem J."/>
            <person name="Labutti K."/>
            <person name="Salamov A."/>
            <person name="Andreopoulos B."/>
            <person name="Baker S."/>
            <person name="Barry K."/>
            <person name="Bills G."/>
            <person name="Bluhm B."/>
            <person name="Cannon C."/>
            <person name="Castanera R."/>
            <person name="Culley D."/>
            <person name="Daum C."/>
            <person name="Ezra D."/>
            <person name="Gonzalez J."/>
            <person name="Henrissat B."/>
            <person name="Kuo A."/>
            <person name="Liang C."/>
            <person name="Lipzen A."/>
            <person name="Lutzoni F."/>
            <person name="Magnuson J."/>
            <person name="Mondo S."/>
            <person name="Nolan M."/>
            <person name="Ohm R."/>
            <person name="Pangilinan J."/>
            <person name="Park H.-J."/>
            <person name="Ramirez L."/>
            <person name="Alfaro M."/>
            <person name="Sun H."/>
            <person name="Tritt A."/>
            <person name="Yoshinaga Y."/>
            <person name="Zwiers L.-H."/>
            <person name="Turgeon B."/>
            <person name="Goodwin S."/>
            <person name="Spatafora J."/>
            <person name="Crous P."/>
            <person name="Grigoriev I."/>
        </authorList>
    </citation>
    <scope>NUCLEOTIDE SEQUENCE</scope>
    <source>
        <strain evidence="1">CBS 269.34</strain>
    </source>
</reference>
<keyword evidence="2" id="KW-1185">Reference proteome</keyword>
<dbReference type="EMBL" id="MU004183">
    <property type="protein sequence ID" value="KAF2500153.1"/>
    <property type="molecule type" value="Genomic_DNA"/>
</dbReference>
<evidence type="ECO:0000313" key="1">
    <source>
        <dbReference type="EMBL" id="KAF2500153.1"/>
    </source>
</evidence>
<evidence type="ECO:0000313" key="2">
    <source>
        <dbReference type="Proteomes" id="UP000799750"/>
    </source>
</evidence>
<dbReference type="AlphaFoldDB" id="A0A6A6R8U8"/>
<accession>A0A6A6R8U8</accession>
<sequence>MVVIRTPKADILPAYTTCPLSVDILETVRKSFAIGAFAHFHPRVELLIHDRPNFHNKPHHEIRNILDAEGQTGPFLLLEERTEGQDAVWYITSPEAAKAEAEEGVESFKHHEGETPLLRMWIKVADVPLEHDNLEIGNSNILETLQSTGLEYPYDAHAEQLRAFTLGENFQTDHSFVPPAFIIAEDDEVEVSYDLKDRRHISLGRGPPDMVVRLKEEVAVREGLKVEWHPSSKEEDGTWELQMSYDLESERWRRHVPPQR</sequence>
<organism evidence="1 2">
    <name type="scientific">Lophium mytilinum</name>
    <dbReference type="NCBI Taxonomy" id="390894"/>
    <lineage>
        <taxon>Eukaryota</taxon>
        <taxon>Fungi</taxon>
        <taxon>Dikarya</taxon>
        <taxon>Ascomycota</taxon>
        <taxon>Pezizomycotina</taxon>
        <taxon>Dothideomycetes</taxon>
        <taxon>Pleosporomycetidae</taxon>
        <taxon>Mytilinidiales</taxon>
        <taxon>Mytilinidiaceae</taxon>
        <taxon>Lophium</taxon>
    </lineage>
</organism>
<protein>
    <submittedName>
        <fullName evidence="1">Uncharacterized protein</fullName>
    </submittedName>
</protein>
<dbReference type="Proteomes" id="UP000799750">
    <property type="component" value="Unassembled WGS sequence"/>
</dbReference>
<name>A0A6A6R8U8_9PEZI</name>
<proteinExistence type="predicted"/>
<gene>
    <name evidence="1" type="ORF">BU16DRAFT_238142</name>
</gene>